<comment type="caution">
    <text evidence="2">The sequence shown here is derived from an EMBL/GenBank/DDBJ whole genome shotgun (WGS) entry which is preliminary data.</text>
</comment>
<evidence type="ECO:0000313" key="3">
    <source>
        <dbReference type="Proteomes" id="UP000729402"/>
    </source>
</evidence>
<proteinExistence type="predicted"/>
<name>A0A8J5W9G5_ZIZPA</name>
<reference evidence="2" key="1">
    <citation type="journal article" date="2021" name="bioRxiv">
        <title>Whole Genome Assembly and Annotation of Northern Wild Rice, Zizania palustris L., Supports a Whole Genome Duplication in the Zizania Genus.</title>
        <authorList>
            <person name="Haas M."/>
            <person name="Kono T."/>
            <person name="Macchietto M."/>
            <person name="Millas R."/>
            <person name="McGilp L."/>
            <person name="Shao M."/>
            <person name="Duquette J."/>
            <person name="Hirsch C.N."/>
            <person name="Kimball J."/>
        </authorList>
    </citation>
    <scope>NUCLEOTIDE SEQUENCE</scope>
    <source>
        <tissue evidence="2">Fresh leaf tissue</tissue>
    </source>
</reference>
<accession>A0A8J5W9G5</accession>
<dbReference type="AlphaFoldDB" id="A0A8J5W9G5"/>
<sequence>MSRITSRRERTSPRNENLGNSANSTCGVEPAERGPERGGGDPLLGPERCSATACRRSACTVAPPALPPSLSPAASAAVGVHPPIRAWLGPEGF</sequence>
<keyword evidence="3" id="KW-1185">Reference proteome</keyword>
<feature type="compositionally biased region" description="Basic and acidic residues" evidence="1">
    <location>
        <begin position="1"/>
        <end position="13"/>
    </location>
</feature>
<feature type="compositionally biased region" description="Basic and acidic residues" evidence="1">
    <location>
        <begin position="30"/>
        <end position="39"/>
    </location>
</feature>
<protein>
    <submittedName>
        <fullName evidence="2">Uncharacterized protein</fullName>
    </submittedName>
</protein>
<reference evidence="2" key="2">
    <citation type="submission" date="2021-02" db="EMBL/GenBank/DDBJ databases">
        <authorList>
            <person name="Kimball J.A."/>
            <person name="Haas M.W."/>
            <person name="Macchietto M."/>
            <person name="Kono T."/>
            <person name="Duquette J."/>
            <person name="Shao M."/>
        </authorList>
    </citation>
    <scope>NUCLEOTIDE SEQUENCE</scope>
    <source>
        <tissue evidence="2">Fresh leaf tissue</tissue>
    </source>
</reference>
<gene>
    <name evidence="2" type="ORF">GUJ93_ZPchr0010g9548</name>
</gene>
<feature type="compositionally biased region" description="Polar residues" evidence="1">
    <location>
        <begin position="14"/>
        <end position="26"/>
    </location>
</feature>
<organism evidence="2 3">
    <name type="scientific">Zizania palustris</name>
    <name type="common">Northern wild rice</name>
    <dbReference type="NCBI Taxonomy" id="103762"/>
    <lineage>
        <taxon>Eukaryota</taxon>
        <taxon>Viridiplantae</taxon>
        <taxon>Streptophyta</taxon>
        <taxon>Embryophyta</taxon>
        <taxon>Tracheophyta</taxon>
        <taxon>Spermatophyta</taxon>
        <taxon>Magnoliopsida</taxon>
        <taxon>Liliopsida</taxon>
        <taxon>Poales</taxon>
        <taxon>Poaceae</taxon>
        <taxon>BOP clade</taxon>
        <taxon>Oryzoideae</taxon>
        <taxon>Oryzeae</taxon>
        <taxon>Zizaniinae</taxon>
        <taxon>Zizania</taxon>
    </lineage>
</organism>
<dbReference type="EMBL" id="JAAALK010000082">
    <property type="protein sequence ID" value="KAG8086033.1"/>
    <property type="molecule type" value="Genomic_DNA"/>
</dbReference>
<dbReference type="Proteomes" id="UP000729402">
    <property type="component" value="Unassembled WGS sequence"/>
</dbReference>
<evidence type="ECO:0000256" key="1">
    <source>
        <dbReference type="SAM" id="MobiDB-lite"/>
    </source>
</evidence>
<evidence type="ECO:0000313" key="2">
    <source>
        <dbReference type="EMBL" id="KAG8086033.1"/>
    </source>
</evidence>
<feature type="region of interest" description="Disordered" evidence="1">
    <location>
        <begin position="1"/>
        <end position="47"/>
    </location>
</feature>